<dbReference type="PANTHER" id="PTHR30146:SF109">
    <property type="entry name" value="HTH-TYPE TRANSCRIPTIONAL REGULATOR GALS"/>
    <property type="match status" value="1"/>
</dbReference>
<dbReference type="PROSITE" id="PS50932">
    <property type="entry name" value="HTH_LACI_2"/>
    <property type="match status" value="1"/>
</dbReference>
<dbReference type="Pfam" id="PF00356">
    <property type="entry name" value="LacI"/>
    <property type="match status" value="1"/>
</dbReference>
<comment type="caution">
    <text evidence="5">The sequence shown here is derived from an EMBL/GenBank/DDBJ whole genome shotgun (WGS) entry which is preliminary data.</text>
</comment>
<dbReference type="RefSeq" id="WP_127344585.1">
    <property type="nucleotide sequence ID" value="NZ_RJJX01000024.1"/>
</dbReference>
<sequence>MAQVTLRDIADHLSMSVSTISKALKGYADISKETRELILATAEEMNYIPNASAVNLRTKQTKTIGVIVPSTEHQFFSKVLSGIIDEAEKYGYLVIILQSNENYNTEKQQLQLLKQNRVDGILISLSNETHRFEHIEKLMKEDIALVLFDKTTKLLPCSKVAIDDRQAAYSAVECLLKKGYKRIAHFRGPHIPQLSIDRFLGYKQALIDYGIPFDPSLVYVCDNNDDFKDGYENARLLVQEHKDVDAIFTITDVVAVGVMKYFKDVKISIPDDIALFGFSNWFMASVVTPSLSTVDQPTFEMGKTAAKILFEEIKALKNKVKIEPREIILPTSLKIRESI</sequence>
<organism evidence="5 6">
    <name type="scientific">Ancylomarina longa</name>
    <dbReference type="NCBI Taxonomy" id="2487017"/>
    <lineage>
        <taxon>Bacteria</taxon>
        <taxon>Pseudomonadati</taxon>
        <taxon>Bacteroidota</taxon>
        <taxon>Bacteroidia</taxon>
        <taxon>Marinilabiliales</taxon>
        <taxon>Marinifilaceae</taxon>
        <taxon>Ancylomarina</taxon>
    </lineage>
</organism>
<protein>
    <submittedName>
        <fullName evidence="5">LacI family transcriptional regulator</fullName>
    </submittedName>
</protein>
<dbReference type="PANTHER" id="PTHR30146">
    <property type="entry name" value="LACI-RELATED TRANSCRIPTIONAL REPRESSOR"/>
    <property type="match status" value="1"/>
</dbReference>
<evidence type="ECO:0000256" key="3">
    <source>
        <dbReference type="ARBA" id="ARBA00023163"/>
    </source>
</evidence>
<dbReference type="SMART" id="SM00354">
    <property type="entry name" value="HTH_LACI"/>
    <property type="match status" value="1"/>
</dbReference>
<gene>
    <name evidence="5" type="ORF">DLK05_13960</name>
</gene>
<dbReference type="EMBL" id="RJJX01000024">
    <property type="protein sequence ID" value="RUT73274.1"/>
    <property type="molecule type" value="Genomic_DNA"/>
</dbReference>
<name>A0A434AFY1_9BACT</name>
<dbReference type="SUPFAM" id="SSF53822">
    <property type="entry name" value="Periplasmic binding protein-like I"/>
    <property type="match status" value="1"/>
</dbReference>
<evidence type="ECO:0000256" key="2">
    <source>
        <dbReference type="ARBA" id="ARBA00023125"/>
    </source>
</evidence>
<dbReference type="Pfam" id="PF00532">
    <property type="entry name" value="Peripla_BP_1"/>
    <property type="match status" value="1"/>
</dbReference>
<dbReference type="SUPFAM" id="SSF47413">
    <property type="entry name" value="lambda repressor-like DNA-binding domains"/>
    <property type="match status" value="1"/>
</dbReference>
<evidence type="ECO:0000313" key="5">
    <source>
        <dbReference type="EMBL" id="RUT73274.1"/>
    </source>
</evidence>
<keyword evidence="1" id="KW-0805">Transcription regulation</keyword>
<evidence type="ECO:0000259" key="4">
    <source>
        <dbReference type="PROSITE" id="PS50932"/>
    </source>
</evidence>
<dbReference type="CDD" id="cd06267">
    <property type="entry name" value="PBP1_LacI_sugar_binding-like"/>
    <property type="match status" value="1"/>
</dbReference>
<dbReference type="Gene3D" id="1.10.260.40">
    <property type="entry name" value="lambda repressor-like DNA-binding domains"/>
    <property type="match status" value="1"/>
</dbReference>
<keyword evidence="6" id="KW-1185">Reference proteome</keyword>
<dbReference type="OrthoDB" id="9803256at2"/>
<dbReference type="InterPro" id="IPR000843">
    <property type="entry name" value="HTH_LacI"/>
</dbReference>
<dbReference type="AlphaFoldDB" id="A0A434AFY1"/>
<accession>A0A434AFY1</accession>
<proteinExistence type="predicted"/>
<feature type="domain" description="HTH lacI-type" evidence="4">
    <location>
        <begin position="4"/>
        <end position="58"/>
    </location>
</feature>
<dbReference type="CDD" id="cd01392">
    <property type="entry name" value="HTH_LacI"/>
    <property type="match status" value="1"/>
</dbReference>
<dbReference type="GO" id="GO:0000976">
    <property type="term" value="F:transcription cis-regulatory region binding"/>
    <property type="evidence" value="ECO:0007669"/>
    <property type="project" value="TreeGrafter"/>
</dbReference>
<keyword evidence="2" id="KW-0238">DNA-binding</keyword>
<dbReference type="Proteomes" id="UP000282985">
    <property type="component" value="Unassembled WGS sequence"/>
</dbReference>
<evidence type="ECO:0000313" key="6">
    <source>
        <dbReference type="Proteomes" id="UP000282985"/>
    </source>
</evidence>
<evidence type="ECO:0000256" key="1">
    <source>
        <dbReference type="ARBA" id="ARBA00023015"/>
    </source>
</evidence>
<reference evidence="5 6" key="1">
    <citation type="submission" date="2018-11" db="EMBL/GenBank/DDBJ databases">
        <title>Parancylomarina longa gen. nov., sp. nov., isolated from sediments of southern Okinawa.</title>
        <authorList>
            <person name="Fu T."/>
        </authorList>
    </citation>
    <scope>NUCLEOTIDE SEQUENCE [LARGE SCALE GENOMIC DNA]</scope>
    <source>
        <strain evidence="5 6">T3-2 S1-C</strain>
    </source>
</reference>
<keyword evidence="3" id="KW-0804">Transcription</keyword>
<dbReference type="InterPro" id="IPR028082">
    <property type="entry name" value="Peripla_BP_I"/>
</dbReference>
<dbReference type="Gene3D" id="3.40.50.2300">
    <property type="match status" value="2"/>
</dbReference>
<dbReference type="InterPro" id="IPR001761">
    <property type="entry name" value="Peripla_BP/Lac1_sug-bd_dom"/>
</dbReference>
<dbReference type="GO" id="GO:0003700">
    <property type="term" value="F:DNA-binding transcription factor activity"/>
    <property type="evidence" value="ECO:0007669"/>
    <property type="project" value="TreeGrafter"/>
</dbReference>
<dbReference type="InterPro" id="IPR010982">
    <property type="entry name" value="Lambda_DNA-bd_dom_sf"/>
</dbReference>